<dbReference type="AlphaFoldDB" id="A0A6A3KAY8"/>
<dbReference type="EMBL" id="QXFT01001667">
    <property type="protein sequence ID" value="KAE9313038.1"/>
    <property type="molecule type" value="Genomic_DNA"/>
</dbReference>
<sequence>MAPLNETVCGSAHRHFAQQVAASWLLQPSTSSYTACCQSSACSRTASAVLPPQKLLRPPRQQDRDGGNDRLQWSVAELVPRVLVDALPLTFAQRLGHASADCHGGEAATAKAKITPAARALILQQYGVYCVLMFGSTTTVASVINFAGTKPPPQFFIGINPFPERNSYAAVGHLRAVHDQREGLDAIYSL</sequence>
<keyword evidence="4" id="KW-1185">Reference proteome</keyword>
<dbReference type="Proteomes" id="UP000434957">
    <property type="component" value="Unassembled WGS sequence"/>
</dbReference>
<evidence type="ECO:0000313" key="3">
    <source>
        <dbReference type="Proteomes" id="UP000429607"/>
    </source>
</evidence>
<evidence type="ECO:0000313" key="4">
    <source>
        <dbReference type="Proteomes" id="UP000434957"/>
    </source>
</evidence>
<name>A0A6A3KAY8_9STRA</name>
<comment type="caution">
    <text evidence="1">The sequence shown here is derived from an EMBL/GenBank/DDBJ whole genome shotgun (WGS) entry which is preliminary data.</text>
</comment>
<reference evidence="1 3" key="1">
    <citation type="submission" date="2018-09" db="EMBL/GenBank/DDBJ databases">
        <title>Genomic investigation of the strawberry pathogen Phytophthora fragariae indicates pathogenicity is determined by transcriptional variation in three key races.</title>
        <authorList>
            <person name="Adams T.M."/>
            <person name="Armitage A.D."/>
            <person name="Sobczyk M.K."/>
            <person name="Bates H.J."/>
            <person name="Dunwell J.M."/>
            <person name="Nellist C.F."/>
            <person name="Harrison R.J."/>
        </authorList>
    </citation>
    <scope>NUCLEOTIDE SEQUENCE [LARGE SCALE GENOMIC DNA]</scope>
    <source>
        <strain evidence="1 3">SCRP249</strain>
        <strain evidence="2 4">SCRP333</strain>
    </source>
</reference>
<evidence type="ECO:0000313" key="1">
    <source>
        <dbReference type="EMBL" id="KAE9001264.1"/>
    </source>
</evidence>
<accession>A0A6A3KAY8</accession>
<organism evidence="1 3">
    <name type="scientific">Phytophthora rubi</name>
    <dbReference type="NCBI Taxonomy" id="129364"/>
    <lineage>
        <taxon>Eukaryota</taxon>
        <taxon>Sar</taxon>
        <taxon>Stramenopiles</taxon>
        <taxon>Oomycota</taxon>
        <taxon>Peronosporomycetes</taxon>
        <taxon>Peronosporales</taxon>
        <taxon>Peronosporaceae</taxon>
        <taxon>Phytophthora</taxon>
    </lineage>
</organism>
<evidence type="ECO:0000313" key="2">
    <source>
        <dbReference type="EMBL" id="KAE9313038.1"/>
    </source>
</evidence>
<gene>
    <name evidence="1" type="ORF">PR001_g18572</name>
    <name evidence="2" type="ORF">PR003_g19607</name>
</gene>
<protein>
    <submittedName>
        <fullName evidence="1">Uncharacterized protein</fullName>
    </submittedName>
</protein>
<proteinExistence type="predicted"/>
<dbReference type="Proteomes" id="UP000429607">
    <property type="component" value="Unassembled WGS sequence"/>
</dbReference>
<dbReference type="EMBL" id="QXFV01001645">
    <property type="protein sequence ID" value="KAE9001264.1"/>
    <property type="molecule type" value="Genomic_DNA"/>
</dbReference>